<dbReference type="PIRSF" id="PIRSF500210">
    <property type="entry name" value="FBPtase"/>
    <property type="match status" value="1"/>
</dbReference>
<evidence type="ECO:0000313" key="16">
    <source>
        <dbReference type="EMBL" id="KAK7249914.1"/>
    </source>
</evidence>
<evidence type="ECO:0000256" key="13">
    <source>
        <dbReference type="SAM" id="SignalP"/>
    </source>
</evidence>
<keyword evidence="9 12" id="KW-0119">Carbohydrate metabolism</keyword>
<evidence type="ECO:0000256" key="7">
    <source>
        <dbReference type="ARBA" id="ARBA00022801"/>
    </source>
</evidence>
<organism evidence="16 17">
    <name type="scientific">Aureococcus anophagefferens</name>
    <name type="common">Harmful bloom alga</name>
    <dbReference type="NCBI Taxonomy" id="44056"/>
    <lineage>
        <taxon>Eukaryota</taxon>
        <taxon>Sar</taxon>
        <taxon>Stramenopiles</taxon>
        <taxon>Ochrophyta</taxon>
        <taxon>Pelagophyceae</taxon>
        <taxon>Pelagomonadales</taxon>
        <taxon>Pelagomonadaceae</taxon>
        <taxon>Aureococcus</taxon>
    </lineage>
</organism>
<evidence type="ECO:0000313" key="17">
    <source>
        <dbReference type="Proteomes" id="UP001363151"/>
    </source>
</evidence>
<sequence length="365" mass="39201">MTRLLAFAAALTVATALAPPRQTLSRFMLEQTRVDGERQDLEALMGSIQMACKTISALVQRAGLADMTGYRDDGNINVQGEEQKKLDVITNDVLKDALGYGGRVGLVASEEEDLPVLVEETLESKYVAVFDPLDGSSNVDAAVATGTIFGIFELDETCGFSAPDSTSNSTTLDDRETRCLLNALQPGRSLVAAGYCMYSSSTILVFTCGDGVNGFTLDPKSNEFVLSHANLTVPATGPYYSFNEGNAPHWDGAVVEYLDGLKREKGYSARYIGSMVADVHRTLLYGGVYGYPADAKNANGKLRLLYEAAPMSFIVEQAGGRSTTGAEPIMAIVPDHVHQRVPVFLGSRDDVADLEATYARHNGTP</sequence>
<name>A0ABR1GAB0_AURAN</name>
<feature type="domain" description="Fructose-1-6-bisphosphatase class 1 C-terminal" evidence="15">
    <location>
        <begin position="233"/>
        <end position="358"/>
    </location>
</feature>
<dbReference type="InterPro" id="IPR033391">
    <property type="entry name" value="FBPase_N"/>
</dbReference>
<dbReference type="InterPro" id="IPR000146">
    <property type="entry name" value="FBPase_class-1"/>
</dbReference>
<comment type="pathway">
    <text evidence="10">Carbohydrate biosynthesis.</text>
</comment>
<dbReference type="Pfam" id="PF00316">
    <property type="entry name" value="FBPase"/>
    <property type="match status" value="1"/>
</dbReference>
<evidence type="ECO:0000259" key="15">
    <source>
        <dbReference type="Pfam" id="PF18913"/>
    </source>
</evidence>
<keyword evidence="6" id="KW-0479">Metal-binding</keyword>
<dbReference type="CDD" id="cd00354">
    <property type="entry name" value="FBPase"/>
    <property type="match status" value="1"/>
</dbReference>
<evidence type="ECO:0000256" key="8">
    <source>
        <dbReference type="ARBA" id="ARBA00022842"/>
    </source>
</evidence>
<evidence type="ECO:0000256" key="11">
    <source>
        <dbReference type="ARBA" id="ARBA00032973"/>
    </source>
</evidence>
<comment type="subunit">
    <text evidence="4">Homotetramer.</text>
</comment>
<evidence type="ECO:0000256" key="10">
    <source>
        <dbReference type="ARBA" id="ARBA00024331"/>
    </source>
</evidence>
<dbReference type="PIRSF" id="PIRSF000904">
    <property type="entry name" value="FBPtase_SBPase"/>
    <property type="match status" value="1"/>
</dbReference>
<proteinExistence type="inferred from homology"/>
<dbReference type="PANTHER" id="PTHR11556">
    <property type="entry name" value="FRUCTOSE-1,6-BISPHOSPHATASE-RELATED"/>
    <property type="match status" value="1"/>
</dbReference>
<evidence type="ECO:0000256" key="3">
    <source>
        <dbReference type="ARBA" id="ARBA00010941"/>
    </source>
</evidence>
<evidence type="ECO:0000256" key="4">
    <source>
        <dbReference type="ARBA" id="ARBA00011881"/>
    </source>
</evidence>
<feature type="chain" id="PRO_5047521572" description="fructose-bisphosphatase" evidence="13">
    <location>
        <begin position="17"/>
        <end position="365"/>
    </location>
</feature>
<dbReference type="PRINTS" id="PR00115">
    <property type="entry name" value="F16BPHPHTASE"/>
</dbReference>
<gene>
    <name evidence="16" type="primary">FBP</name>
    <name evidence="16" type="ORF">SO694_0000548</name>
</gene>
<evidence type="ECO:0000256" key="9">
    <source>
        <dbReference type="ARBA" id="ARBA00023277"/>
    </source>
</evidence>
<keyword evidence="17" id="KW-1185">Reference proteome</keyword>
<comment type="caution">
    <text evidence="16">The sequence shown here is derived from an EMBL/GenBank/DDBJ whole genome shotgun (WGS) entry which is preliminary data.</text>
</comment>
<dbReference type="PROSITE" id="PS00124">
    <property type="entry name" value="FBPASE"/>
    <property type="match status" value="1"/>
</dbReference>
<feature type="domain" description="Fructose-1-6-bisphosphatase class I N-terminal" evidence="14">
    <location>
        <begin position="23"/>
        <end position="228"/>
    </location>
</feature>
<evidence type="ECO:0000256" key="12">
    <source>
        <dbReference type="RuleBase" id="RU000508"/>
    </source>
</evidence>
<comment type="catalytic activity">
    <reaction evidence="1">
        <text>beta-D-fructose 1,6-bisphosphate + H2O = beta-D-fructose 6-phosphate + phosphate</text>
        <dbReference type="Rhea" id="RHEA:11064"/>
        <dbReference type="ChEBI" id="CHEBI:15377"/>
        <dbReference type="ChEBI" id="CHEBI:32966"/>
        <dbReference type="ChEBI" id="CHEBI:43474"/>
        <dbReference type="ChEBI" id="CHEBI:57634"/>
        <dbReference type="EC" id="3.1.3.11"/>
    </reaction>
</comment>
<evidence type="ECO:0000259" key="14">
    <source>
        <dbReference type="Pfam" id="PF00316"/>
    </source>
</evidence>
<accession>A0ABR1GAB0</accession>
<dbReference type="InterPro" id="IPR028343">
    <property type="entry name" value="FBPtase"/>
</dbReference>
<evidence type="ECO:0000256" key="1">
    <source>
        <dbReference type="ARBA" id="ARBA00001273"/>
    </source>
</evidence>
<keyword evidence="8" id="KW-0460">Magnesium</keyword>
<dbReference type="PANTHER" id="PTHR11556:SF1">
    <property type="entry name" value="FRUCTOSE-BISPHOSPHATASE"/>
    <property type="match status" value="1"/>
</dbReference>
<dbReference type="EC" id="3.1.3.11" evidence="5"/>
<dbReference type="Gene3D" id="3.30.540.10">
    <property type="entry name" value="Fructose-1,6-Bisphosphatase, subunit A, domain 1"/>
    <property type="match status" value="1"/>
</dbReference>
<keyword evidence="7 12" id="KW-0378">Hydrolase</keyword>
<dbReference type="Pfam" id="PF18913">
    <property type="entry name" value="FBPase_C"/>
    <property type="match status" value="1"/>
</dbReference>
<comment type="cofactor">
    <cofactor evidence="2">
        <name>Mg(2+)</name>
        <dbReference type="ChEBI" id="CHEBI:18420"/>
    </cofactor>
</comment>
<dbReference type="Gene3D" id="3.40.190.80">
    <property type="match status" value="1"/>
</dbReference>
<dbReference type="HAMAP" id="MF_01855">
    <property type="entry name" value="FBPase_class1"/>
    <property type="match status" value="1"/>
</dbReference>
<dbReference type="SUPFAM" id="SSF56655">
    <property type="entry name" value="Carbohydrate phosphatase"/>
    <property type="match status" value="1"/>
</dbReference>
<dbReference type="EMBL" id="JBBJCI010000039">
    <property type="protein sequence ID" value="KAK7249914.1"/>
    <property type="molecule type" value="Genomic_DNA"/>
</dbReference>
<keyword evidence="13" id="KW-0732">Signal</keyword>
<evidence type="ECO:0000256" key="6">
    <source>
        <dbReference type="ARBA" id="ARBA00022723"/>
    </source>
</evidence>
<evidence type="ECO:0000256" key="5">
    <source>
        <dbReference type="ARBA" id="ARBA00013093"/>
    </source>
</evidence>
<protein>
    <recommendedName>
        <fullName evidence="5">fructose-bisphosphatase</fullName>
        <ecNumber evidence="5">3.1.3.11</ecNumber>
    </recommendedName>
    <alternativeName>
        <fullName evidence="11">D-fructose-1,6-bisphosphate 1-phosphohydrolase</fullName>
    </alternativeName>
</protein>
<feature type="signal peptide" evidence="13">
    <location>
        <begin position="1"/>
        <end position="16"/>
    </location>
</feature>
<dbReference type="InterPro" id="IPR044015">
    <property type="entry name" value="FBPase_C_dom"/>
</dbReference>
<reference evidence="16 17" key="1">
    <citation type="submission" date="2024-03" db="EMBL/GenBank/DDBJ databases">
        <title>Aureococcus anophagefferens CCMP1851 and Kratosvirus quantuckense: Draft genome of a second virus-susceptible host strain in the model system.</title>
        <authorList>
            <person name="Chase E."/>
            <person name="Truchon A.R."/>
            <person name="Schepens W."/>
            <person name="Wilhelm S.W."/>
        </authorList>
    </citation>
    <scope>NUCLEOTIDE SEQUENCE [LARGE SCALE GENOMIC DNA]</scope>
    <source>
        <strain evidence="16 17">CCMP1851</strain>
    </source>
</reference>
<dbReference type="InterPro" id="IPR020548">
    <property type="entry name" value="Fructose_bisphosphatase_AS"/>
</dbReference>
<comment type="similarity">
    <text evidence="3 12">Belongs to the FBPase class 1 family.</text>
</comment>
<dbReference type="Proteomes" id="UP001363151">
    <property type="component" value="Unassembled WGS sequence"/>
</dbReference>
<evidence type="ECO:0000256" key="2">
    <source>
        <dbReference type="ARBA" id="ARBA00001946"/>
    </source>
</evidence>